<evidence type="ECO:0000256" key="2">
    <source>
        <dbReference type="ARBA" id="ARBA00001946"/>
    </source>
</evidence>
<evidence type="ECO:0000259" key="16">
    <source>
        <dbReference type="Pfam" id="PF00408"/>
    </source>
</evidence>
<evidence type="ECO:0000313" key="20">
    <source>
        <dbReference type="EMBL" id="PNZ68363.1"/>
    </source>
</evidence>
<keyword evidence="7" id="KW-0119">Carbohydrate metabolism</keyword>
<evidence type="ECO:0000259" key="18">
    <source>
        <dbReference type="Pfam" id="PF02879"/>
    </source>
</evidence>
<feature type="domain" description="Alpha-D-phosphohexomutase alpha/beta/alpha" evidence="17">
    <location>
        <begin position="36"/>
        <end position="171"/>
    </location>
</feature>
<comment type="similarity">
    <text evidence="5 15">Belongs to the phosphohexose mutase family.</text>
</comment>
<dbReference type="InterPro" id="IPR005846">
    <property type="entry name" value="A-D-PHexomutase_a/b/a-III"/>
</dbReference>
<evidence type="ECO:0000313" key="21">
    <source>
        <dbReference type="Proteomes" id="UP000242470"/>
    </source>
</evidence>
<gene>
    <name evidence="20" type="ORF">CD158_03610</name>
</gene>
<dbReference type="Proteomes" id="UP000242470">
    <property type="component" value="Unassembled WGS sequence"/>
</dbReference>
<dbReference type="InterPro" id="IPR005841">
    <property type="entry name" value="Alpha-D-phosphohexomutase_SF"/>
</dbReference>
<dbReference type="RefSeq" id="WP_059106637.1">
    <property type="nucleotide sequence ID" value="NZ_AP024589.1"/>
</dbReference>
<accession>A0AAP8PPS5</accession>
<dbReference type="InterPro" id="IPR005843">
    <property type="entry name" value="A-D-PHexomutase_C"/>
</dbReference>
<dbReference type="Gene3D" id="3.30.310.50">
    <property type="entry name" value="Alpha-D-phosphohexomutase, C-terminal domain"/>
    <property type="match status" value="1"/>
</dbReference>
<dbReference type="SUPFAM" id="SSF53738">
    <property type="entry name" value="Phosphoglucomutase, first 3 domains"/>
    <property type="match status" value="3"/>
</dbReference>
<dbReference type="GO" id="GO:0006166">
    <property type="term" value="P:purine ribonucleoside salvage"/>
    <property type="evidence" value="ECO:0007669"/>
    <property type="project" value="TreeGrafter"/>
</dbReference>
<sequence length="549" mass="61434">MTVQQWLDHIDESLVKSFYEAQDETERKAGFEETLSFGTAGIRSTFGLGPGRLNAFTIRKVAYGLAQYLTEQHDHPSIVIHFDTRLLSQDFAEEMAGVLARLGVKVTIADRYKSTPELSFAVRHLQTDAGVMITASHNPKNYNGIKVYDHTGGQLLPEPSEALSQFINAIEDPLEIEGADFNQYVEAGQIEYMSSSVTEAYKDQVKQLVGEMDEVQAQVILTSLHGTSLPILSDILLELGYDAFTIEREQSQPDGQFPTIARANPEDPDAFERALQLAEQQDAELAIATDPDADRFGFVERYGPNAYRYFNGNEIGLLLMKLRFQALSNDHGPLYIVKSVVTGALSEALAKSMDVEVVNVLTGFKYISNVIESRKDSDQTLLLGFEESHGYLTEPFTRDKDAIQVVPLIIKFKNMLKANGLTFKDALEDIYQTLGRYKDQTVSPTFEGAGGSEKMDQIMKQFRSYTGNDICGLTMLTKEDYLTGELTHIEDQSVETLDYPTTNLIRFTFNEGFIAIRPSGTEPKLKLYFSLAVDDLDDIVNCFNDTFME</sequence>
<evidence type="ECO:0000256" key="6">
    <source>
        <dbReference type="ARBA" id="ARBA00012728"/>
    </source>
</evidence>
<evidence type="ECO:0000256" key="7">
    <source>
        <dbReference type="ARBA" id="ARBA00022526"/>
    </source>
</evidence>
<keyword evidence="9 15" id="KW-0479">Metal-binding</keyword>
<evidence type="ECO:0000256" key="5">
    <source>
        <dbReference type="ARBA" id="ARBA00010231"/>
    </source>
</evidence>
<protein>
    <recommendedName>
        <fullName evidence="12">Phosphoglucomutase</fullName>
        <ecNumber evidence="6">5.4.2.2</ecNumber>
    </recommendedName>
    <alternativeName>
        <fullName evidence="14">Alpha-phosphoglucomutase</fullName>
    </alternativeName>
    <alternativeName>
        <fullName evidence="13">Glucose phosphomutase</fullName>
    </alternativeName>
</protein>
<dbReference type="CDD" id="cd05799">
    <property type="entry name" value="PGM2"/>
    <property type="match status" value="1"/>
</dbReference>
<feature type="domain" description="Alpha-D-phosphohexomutase C-terminal" evidence="16">
    <location>
        <begin position="501"/>
        <end position="529"/>
    </location>
</feature>
<evidence type="ECO:0000256" key="9">
    <source>
        <dbReference type="ARBA" id="ARBA00022723"/>
    </source>
</evidence>
<keyword evidence="11" id="KW-0413">Isomerase</keyword>
<evidence type="ECO:0000256" key="1">
    <source>
        <dbReference type="ARBA" id="ARBA00000443"/>
    </source>
</evidence>
<dbReference type="GO" id="GO:0004614">
    <property type="term" value="F:phosphoglucomutase activity"/>
    <property type="evidence" value="ECO:0007669"/>
    <property type="project" value="UniProtKB-EC"/>
</dbReference>
<comment type="caution">
    <text evidence="20">The sequence shown here is derived from an EMBL/GenBank/DDBJ whole genome shotgun (WGS) entry which is preliminary data.</text>
</comment>
<evidence type="ECO:0000256" key="11">
    <source>
        <dbReference type="ARBA" id="ARBA00023235"/>
    </source>
</evidence>
<dbReference type="PANTHER" id="PTHR45745">
    <property type="entry name" value="PHOSPHOMANNOMUTASE 45A"/>
    <property type="match status" value="1"/>
</dbReference>
<dbReference type="PANTHER" id="PTHR45745:SF1">
    <property type="entry name" value="PHOSPHOGLUCOMUTASE 2B-RELATED"/>
    <property type="match status" value="1"/>
</dbReference>
<evidence type="ECO:0000256" key="13">
    <source>
        <dbReference type="ARBA" id="ARBA00041398"/>
    </source>
</evidence>
<feature type="domain" description="Alpha-D-phosphohexomutase alpha/beta/alpha" evidence="19">
    <location>
        <begin position="311"/>
        <end position="432"/>
    </location>
</feature>
<comment type="catalytic activity">
    <reaction evidence="1">
        <text>alpha-D-glucose 1-phosphate = alpha-D-glucose 6-phosphate</text>
        <dbReference type="Rhea" id="RHEA:23536"/>
        <dbReference type="ChEBI" id="CHEBI:58225"/>
        <dbReference type="ChEBI" id="CHEBI:58601"/>
        <dbReference type="EC" id="5.4.2.2"/>
    </reaction>
</comment>
<dbReference type="InterPro" id="IPR016055">
    <property type="entry name" value="A-D-PHexomutase_a/b/a-I/II/III"/>
</dbReference>
<dbReference type="Pfam" id="PF02878">
    <property type="entry name" value="PGM_PMM_I"/>
    <property type="match status" value="1"/>
</dbReference>
<dbReference type="GO" id="GO:0006006">
    <property type="term" value="P:glucose metabolic process"/>
    <property type="evidence" value="ECO:0007669"/>
    <property type="project" value="UniProtKB-KW"/>
</dbReference>
<dbReference type="Pfam" id="PF02880">
    <property type="entry name" value="PGM_PMM_III"/>
    <property type="match status" value="1"/>
</dbReference>
<dbReference type="PROSITE" id="PS00710">
    <property type="entry name" value="PGM_PMM"/>
    <property type="match status" value="1"/>
</dbReference>
<dbReference type="Gene3D" id="3.40.120.10">
    <property type="entry name" value="Alpha-D-Glucose-1,6-Bisphosphate, subunit A, domain 3"/>
    <property type="match status" value="3"/>
</dbReference>
<evidence type="ECO:0000256" key="15">
    <source>
        <dbReference type="RuleBase" id="RU004326"/>
    </source>
</evidence>
<keyword evidence="8" id="KW-0597">Phosphoprotein</keyword>
<evidence type="ECO:0000256" key="14">
    <source>
        <dbReference type="ARBA" id="ARBA00041467"/>
    </source>
</evidence>
<dbReference type="SUPFAM" id="SSF55957">
    <property type="entry name" value="Phosphoglucomutase, C-terminal domain"/>
    <property type="match status" value="1"/>
</dbReference>
<evidence type="ECO:0000256" key="3">
    <source>
        <dbReference type="ARBA" id="ARBA00005164"/>
    </source>
</evidence>
<evidence type="ECO:0000259" key="17">
    <source>
        <dbReference type="Pfam" id="PF02878"/>
    </source>
</evidence>
<name>A0AAP8PPS5_9STAP</name>
<dbReference type="GeneID" id="64982596"/>
<organism evidence="20 21">
    <name type="scientific">Staphylococcus auricularis</name>
    <dbReference type="NCBI Taxonomy" id="29379"/>
    <lineage>
        <taxon>Bacteria</taxon>
        <taxon>Bacillati</taxon>
        <taxon>Bacillota</taxon>
        <taxon>Bacilli</taxon>
        <taxon>Bacillales</taxon>
        <taxon>Staphylococcaceae</taxon>
        <taxon>Staphylococcus</taxon>
    </lineage>
</organism>
<dbReference type="GO" id="GO:0008973">
    <property type="term" value="F:phosphopentomutase activity"/>
    <property type="evidence" value="ECO:0007669"/>
    <property type="project" value="TreeGrafter"/>
</dbReference>
<reference evidence="20 21" key="1">
    <citation type="submission" date="2017-08" db="EMBL/GenBank/DDBJ databases">
        <title>Draft genome sequences of 64 type strains of genus Staph aureus.</title>
        <authorList>
            <person name="Cole K."/>
            <person name="Golubchik T."/>
            <person name="Russell J."/>
            <person name="Foster D."/>
            <person name="Llewelyn M."/>
            <person name="Wilson D."/>
            <person name="Crook D."/>
            <person name="Paul J."/>
        </authorList>
    </citation>
    <scope>NUCLEOTIDE SEQUENCE [LARGE SCALE GENOMIC DNA]</scope>
    <source>
        <strain evidence="20 21">NCTC 12101</strain>
    </source>
</reference>
<evidence type="ECO:0000256" key="12">
    <source>
        <dbReference type="ARBA" id="ARBA00039995"/>
    </source>
</evidence>
<keyword evidence="7" id="KW-0313">Glucose metabolism</keyword>
<comment type="cofactor">
    <cofactor evidence="2">
        <name>Mg(2+)</name>
        <dbReference type="ChEBI" id="CHEBI:18420"/>
    </cofactor>
</comment>
<dbReference type="AlphaFoldDB" id="A0AAP8PPS5"/>
<dbReference type="Pfam" id="PF02879">
    <property type="entry name" value="PGM_PMM_II"/>
    <property type="match status" value="1"/>
</dbReference>
<proteinExistence type="inferred from homology"/>
<evidence type="ECO:0000256" key="8">
    <source>
        <dbReference type="ARBA" id="ARBA00022553"/>
    </source>
</evidence>
<dbReference type="InterPro" id="IPR005844">
    <property type="entry name" value="A-D-PHexomutase_a/b/a-I"/>
</dbReference>
<dbReference type="EMBL" id="PPQW01000017">
    <property type="protein sequence ID" value="PNZ68363.1"/>
    <property type="molecule type" value="Genomic_DNA"/>
</dbReference>
<evidence type="ECO:0000259" key="19">
    <source>
        <dbReference type="Pfam" id="PF02880"/>
    </source>
</evidence>
<comment type="pathway">
    <text evidence="4">Lipid metabolism.</text>
</comment>
<dbReference type="PRINTS" id="PR00509">
    <property type="entry name" value="PGMPMM"/>
</dbReference>
<feature type="domain" description="Alpha-D-phosphohexomutase alpha/beta/alpha" evidence="18">
    <location>
        <begin position="200"/>
        <end position="302"/>
    </location>
</feature>
<keyword evidence="10 15" id="KW-0460">Magnesium</keyword>
<dbReference type="InterPro" id="IPR016066">
    <property type="entry name" value="A-D-PHexomutase_CS"/>
</dbReference>
<evidence type="ECO:0000256" key="4">
    <source>
        <dbReference type="ARBA" id="ARBA00005189"/>
    </source>
</evidence>
<dbReference type="Pfam" id="PF00408">
    <property type="entry name" value="PGM_PMM_IV"/>
    <property type="match status" value="1"/>
</dbReference>
<dbReference type="InterPro" id="IPR036900">
    <property type="entry name" value="A-D-PHexomutase_C_sf"/>
</dbReference>
<evidence type="ECO:0000256" key="10">
    <source>
        <dbReference type="ARBA" id="ARBA00022842"/>
    </source>
</evidence>
<dbReference type="GO" id="GO:0000287">
    <property type="term" value="F:magnesium ion binding"/>
    <property type="evidence" value="ECO:0007669"/>
    <property type="project" value="InterPro"/>
</dbReference>
<comment type="pathway">
    <text evidence="3">Glycolipid metabolism; diglucosyl-diacylglycerol biosynthesis.</text>
</comment>
<dbReference type="EC" id="5.4.2.2" evidence="6"/>
<dbReference type="InterPro" id="IPR005845">
    <property type="entry name" value="A-D-PHexomutase_a/b/a-II"/>
</dbReference>